<dbReference type="EMBL" id="CP011393">
    <property type="protein sequence ID" value="ANE40999.1"/>
    <property type="molecule type" value="Genomic_DNA"/>
</dbReference>
<dbReference type="Proteomes" id="UP000077096">
    <property type="component" value="Chromosome"/>
</dbReference>
<accession>A0A172T1W9</accession>
<dbReference type="PANTHER" id="PTHR32332">
    <property type="entry name" value="2-NITROPROPANE DIOXYGENASE"/>
    <property type="match status" value="1"/>
</dbReference>
<keyword evidence="3" id="KW-0560">Oxidoreductase</keyword>
<dbReference type="GO" id="GO:0018580">
    <property type="term" value="F:nitronate monooxygenase activity"/>
    <property type="evidence" value="ECO:0007669"/>
    <property type="project" value="InterPro"/>
</dbReference>
<evidence type="ECO:0000256" key="1">
    <source>
        <dbReference type="ARBA" id="ARBA00022630"/>
    </source>
</evidence>
<dbReference type="OrthoDB" id="9778912at2"/>
<dbReference type="CDD" id="cd04730">
    <property type="entry name" value="NPD_like"/>
    <property type="match status" value="1"/>
</dbReference>
<dbReference type="Gene3D" id="3.20.20.70">
    <property type="entry name" value="Aldolase class I"/>
    <property type="match status" value="1"/>
</dbReference>
<dbReference type="InterPro" id="IPR013785">
    <property type="entry name" value="Aldolase_TIM"/>
</dbReference>
<protein>
    <submittedName>
        <fullName evidence="4">2-nitropropane dioxygenase</fullName>
    </submittedName>
</protein>
<dbReference type="AlphaFoldDB" id="A0A172T1W9"/>
<dbReference type="KEGG" id="fng:JM64_02525"/>
<dbReference type="PANTHER" id="PTHR32332:SF20">
    <property type="entry name" value="2-NITROPROPANE DIOXYGENASE-LIKE PROTEIN"/>
    <property type="match status" value="1"/>
</dbReference>
<gene>
    <name evidence="4" type="ORF">JM64_02525</name>
</gene>
<dbReference type="InterPro" id="IPR017569">
    <property type="entry name" value="Enoyl_ACP_red-II_put"/>
</dbReference>
<dbReference type="SUPFAM" id="SSF51412">
    <property type="entry name" value="Inosine monophosphate dehydrogenase (IMPDH)"/>
    <property type="match status" value="1"/>
</dbReference>
<dbReference type="NCBIfam" id="TIGR03151">
    <property type="entry name" value="enACPred_II"/>
    <property type="match status" value="1"/>
</dbReference>
<dbReference type="PATRIC" id="fig|93466.3.peg.556"/>
<name>A0A172T1W9_FERPE</name>
<keyword evidence="2" id="KW-0288">FMN</keyword>
<evidence type="ECO:0000256" key="3">
    <source>
        <dbReference type="ARBA" id="ARBA00023002"/>
    </source>
</evidence>
<evidence type="ECO:0000313" key="4">
    <source>
        <dbReference type="EMBL" id="ANE40999.1"/>
    </source>
</evidence>
<sequence>MNFKENNRICQLLNIEYPIIMGGMSWAGTPKLAAAVSNAGGLGVIGSGAMNRAQLKEAIETIRNLTDKPFGVNIILVSPYADELVDLVIEEKVPVVTFGAGNPSKYMSRLKEAKIKVLPVVASDNMARIMERIGADAVIAEGMESGGHIGEVTTLVLVNAVCRAVKIPVIAAGGIADGKSMAAMFALGAEGIQMGTRFIASTEADTHENFKKLILKSSIRDTVITGARLGHPARVIETRFAKKVKELETKNLQEAEEVLVGSLRKAVVDGNIEEGSFMAGQCVGLINEIKSVKEIITDSVNEFYATIQGLCKLLK</sequence>
<organism evidence="4 5">
    <name type="scientific">Fervidobacterium pennivorans</name>
    <dbReference type="NCBI Taxonomy" id="93466"/>
    <lineage>
        <taxon>Bacteria</taxon>
        <taxon>Thermotogati</taxon>
        <taxon>Thermotogota</taxon>
        <taxon>Thermotogae</taxon>
        <taxon>Thermotogales</taxon>
        <taxon>Fervidobacteriaceae</taxon>
        <taxon>Fervidobacterium</taxon>
    </lineage>
</organism>
<proteinExistence type="predicted"/>
<evidence type="ECO:0000256" key="2">
    <source>
        <dbReference type="ARBA" id="ARBA00022643"/>
    </source>
</evidence>
<dbReference type="GO" id="GO:0051213">
    <property type="term" value="F:dioxygenase activity"/>
    <property type="evidence" value="ECO:0007669"/>
    <property type="project" value="UniProtKB-KW"/>
</dbReference>
<keyword evidence="1" id="KW-0285">Flavoprotein</keyword>
<reference evidence="4 5" key="1">
    <citation type="submission" date="2014-08" db="EMBL/GenBank/DDBJ databases">
        <title>Fervidobacterium pennivorans DYC genome.</title>
        <authorList>
            <person name="Wushke S."/>
        </authorList>
    </citation>
    <scope>NUCLEOTIDE SEQUENCE [LARGE SCALE GENOMIC DNA]</scope>
    <source>
        <strain evidence="4 5">DYC</strain>
    </source>
</reference>
<evidence type="ECO:0000313" key="5">
    <source>
        <dbReference type="Proteomes" id="UP000077096"/>
    </source>
</evidence>
<dbReference type="InterPro" id="IPR004136">
    <property type="entry name" value="NMO"/>
</dbReference>
<keyword evidence="4" id="KW-0223">Dioxygenase</keyword>
<dbReference type="Pfam" id="PF03060">
    <property type="entry name" value="NMO"/>
    <property type="match status" value="2"/>
</dbReference>